<organism evidence="1 2">
    <name type="scientific">Bergeyella porcorum</name>
    <dbReference type="NCBI Taxonomy" id="1735111"/>
    <lineage>
        <taxon>Bacteria</taxon>
        <taxon>Pseudomonadati</taxon>
        <taxon>Bacteroidota</taxon>
        <taxon>Flavobacteriia</taxon>
        <taxon>Flavobacteriales</taxon>
        <taxon>Weeksellaceae</taxon>
        <taxon>Bergeyella</taxon>
    </lineage>
</organism>
<dbReference type="EMBL" id="CP136426">
    <property type="protein sequence ID" value="WOC52569.1"/>
    <property type="molecule type" value="Genomic_DNA"/>
</dbReference>
<evidence type="ECO:0000313" key="2">
    <source>
        <dbReference type="Proteomes" id="UP001432059"/>
    </source>
</evidence>
<sequence length="38" mass="4603">MERNRFNCEAVFCYKSIKKLMIKTDFGFGVLFTKFLYL</sequence>
<dbReference type="Proteomes" id="UP001432059">
    <property type="component" value="Chromosome"/>
</dbReference>
<gene>
    <name evidence="1" type="ORF">BPO_1922</name>
</gene>
<keyword evidence="2" id="KW-1185">Reference proteome</keyword>
<proteinExistence type="predicted"/>
<accession>A0ABZ0E8Z1</accession>
<protein>
    <submittedName>
        <fullName evidence="1">Uncharacterized protein</fullName>
    </submittedName>
</protein>
<evidence type="ECO:0000313" key="1">
    <source>
        <dbReference type="EMBL" id="WOC52569.1"/>
    </source>
</evidence>
<reference evidence="1" key="1">
    <citation type="submission" date="2023-10" db="EMBL/GenBank/DDBJ databases">
        <title>Characterization and whole genome sequencing of a novel strain of Bergeyella porcorum QD2021 isolated from pig.</title>
        <authorList>
            <person name="Liu G."/>
            <person name="Chen C."/>
            <person name="Han X."/>
        </authorList>
    </citation>
    <scope>NUCLEOTIDE SEQUENCE</scope>
    <source>
        <strain evidence="1">QD2021</strain>
    </source>
</reference>
<name>A0ABZ0E8Z1_9FLAO</name>